<gene>
    <name evidence="2" type="ORF">ZHAS_00014216</name>
</gene>
<dbReference type="EMBL" id="KE525315">
    <property type="protein sequence ID" value="KFB46211.1"/>
    <property type="molecule type" value="Genomic_DNA"/>
</dbReference>
<feature type="compositionally biased region" description="Polar residues" evidence="1">
    <location>
        <begin position="31"/>
        <end position="40"/>
    </location>
</feature>
<name>A0A084W7L7_ANOSI</name>
<reference evidence="3" key="2">
    <citation type="submission" date="2020-05" db="UniProtKB">
        <authorList>
            <consortium name="EnsemblMetazoa"/>
        </authorList>
    </citation>
    <scope>IDENTIFICATION</scope>
</reference>
<evidence type="ECO:0000256" key="1">
    <source>
        <dbReference type="SAM" id="MobiDB-lite"/>
    </source>
</evidence>
<dbReference type="EMBL" id="ATLV01021265">
    <property type="status" value="NOT_ANNOTATED_CDS"/>
    <property type="molecule type" value="Genomic_DNA"/>
</dbReference>
<sequence>MEQKLVVEKSSKKSPLENCLRLYYGSGTAQTGLEPSNSLAEGSVQEAPGMCGK</sequence>
<reference evidence="2 4" key="1">
    <citation type="journal article" date="2014" name="BMC Genomics">
        <title>Genome sequence of Anopheles sinensis provides insight into genetics basis of mosquito competence for malaria parasites.</title>
        <authorList>
            <person name="Zhou D."/>
            <person name="Zhang D."/>
            <person name="Ding G."/>
            <person name="Shi L."/>
            <person name="Hou Q."/>
            <person name="Ye Y."/>
            <person name="Xu Y."/>
            <person name="Zhou H."/>
            <person name="Xiong C."/>
            <person name="Li S."/>
            <person name="Yu J."/>
            <person name="Hong S."/>
            <person name="Yu X."/>
            <person name="Zou P."/>
            <person name="Chen C."/>
            <person name="Chang X."/>
            <person name="Wang W."/>
            <person name="Lv Y."/>
            <person name="Sun Y."/>
            <person name="Ma L."/>
            <person name="Shen B."/>
            <person name="Zhu C."/>
        </authorList>
    </citation>
    <scope>NUCLEOTIDE SEQUENCE [LARGE SCALE GENOMIC DNA]</scope>
</reference>
<protein>
    <submittedName>
        <fullName evidence="2 3">TonB-linked outer membrane protein</fullName>
    </submittedName>
</protein>
<evidence type="ECO:0000313" key="2">
    <source>
        <dbReference type="EMBL" id="KFB46211.1"/>
    </source>
</evidence>
<dbReference type="Proteomes" id="UP000030765">
    <property type="component" value="Unassembled WGS sequence"/>
</dbReference>
<evidence type="ECO:0000313" key="3">
    <source>
        <dbReference type="EnsemblMetazoa" id="ASIC014216-PA"/>
    </source>
</evidence>
<feature type="region of interest" description="Disordered" evidence="1">
    <location>
        <begin position="31"/>
        <end position="53"/>
    </location>
</feature>
<dbReference type="EnsemblMetazoa" id="ASIC014216-RA">
    <property type="protein sequence ID" value="ASIC014216-PA"/>
    <property type="gene ID" value="ASIC014216"/>
</dbReference>
<proteinExistence type="predicted"/>
<organism evidence="2">
    <name type="scientific">Anopheles sinensis</name>
    <name type="common">Mosquito</name>
    <dbReference type="NCBI Taxonomy" id="74873"/>
    <lineage>
        <taxon>Eukaryota</taxon>
        <taxon>Metazoa</taxon>
        <taxon>Ecdysozoa</taxon>
        <taxon>Arthropoda</taxon>
        <taxon>Hexapoda</taxon>
        <taxon>Insecta</taxon>
        <taxon>Pterygota</taxon>
        <taxon>Neoptera</taxon>
        <taxon>Endopterygota</taxon>
        <taxon>Diptera</taxon>
        <taxon>Nematocera</taxon>
        <taxon>Culicoidea</taxon>
        <taxon>Culicidae</taxon>
        <taxon>Anophelinae</taxon>
        <taxon>Anopheles</taxon>
    </lineage>
</organism>
<evidence type="ECO:0000313" key="4">
    <source>
        <dbReference type="Proteomes" id="UP000030765"/>
    </source>
</evidence>
<dbReference type="AlphaFoldDB" id="A0A084W7L7"/>
<keyword evidence="4" id="KW-1185">Reference proteome</keyword>
<dbReference type="VEuPathDB" id="VectorBase:ASIC014216"/>
<accession>A0A084W7L7</accession>